<feature type="compositionally biased region" description="Low complexity" evidence="1">
    <location>
        <begin position="41"/>
        <end position="63"/>
    </location>
</feature>
<sequence>MNKTFLVLFLVMLTISVVVSNENNINWDGAGQEAARRQAENNRANAQAANAAAAREAQRRAAAGSKYNDANHI</sequence>
<organism evidence="3 4">
    <name type="scientific">Heterostelium pallidum (strain ATCC 26659 / Pp 5 / PN500)</name>
    <name type="common">Cellular slime mold</name>
    <name type="synonym">Polysphondylium pallidum</name>
    <dbReference type="NCBI Taxonomy" id="670386"/>
    <lineage>
        <taxon>Eukaryota</taxon>
        <taxon>Amoebozoa</taxon>
        <taxon>Evosea</taxon>
        <taxon>Eumycetozoa</taxon>
        <taxon>Dictyostelia</taxon>
        <taxon>Acytosteliales</taxon>
        <taxon>Acytosteliaceae</taxon>
        <taxon>Heterostelium</taxon>
    </lineage>
</organism>
<feature type="region of interest" description="Disordered" evidence="1">
    <location>
        <begin position="31"/>
        <end position="73"/>
    </location>
</feature>
<feature type="signal peptide" evidence="2">
    <location>
        <begin position="1"/>
        <end position="20"/>
    </location>
</feature>
<reference evidence="3 4" key="1">
    <citation type="journal article" date="2011" name="Genome Res.">
        <title>Phylogeny-wide analysis of social amoeba genomes highlights ancient origins for complex intercellular communication.</title>
        <authorList>
            <person name="Heidel A.J."/>
            <person name="Lawal H.M."/>
            <person name="Felder M."/>
            <person name="Schilde C."/>
            <person name="Helps N.R."/>
            <person name="Tunggal B."/>
            <person name="Rivero F."/>
            <person name="John U."/>
            <person name="Schleicher M."/>
            <person name="Eichinger L."/>
            <person name="Platzer M."/>
            <person name="Noegel A.A."/>
            <person name="Schaap P."/>
            <person name="Gloeckner G."/>
        </authorList>
    </citation>
    <scope>NUCLEOTIDE SEQUENCE [LARGE SCALE GENOMIC DNA]</scope>
    <source>
        <strain evidence="4">ATCC 26659 / Pp 5 / PN500</strain>
    </source>
</reference>
<feature type="chain" id="PRO_5003040622" evidence="2">
    <location>
        <begin position="21"/>
        <end position="73"/>
    </location>
</feature>
<dbReference type="InParanoid" id="D3AVZ7"/>
<evidence type="ECO:0000256" key="1">
    <source>
        <dbReference type="SAM" id="MobiDB-lite"/>
    </source>
</evidence>
<keyword evidence="2" id="KW-0732">Signal</keyword>
<dbReference type="EMBL" id="ADBJ01000002">
    <property type="protein sequence ID" value="EFA86470.1"/>
    <property type="molecule type" value="Genomic_DNA"/>
</dbReference>
<keyword evidence="4" id="KW-1185">Reference proteome</keyword>
<evidence type="ECO:0000256" key="2">
    <source>
        <dbReference type="SAM" id="SignalP"/>
    </source>
</evidence>
<comment type="caution">
    <text evidence="3">The sequence shown here is derived from an EMBL/GenBank/DDBJ whole genome shotgun (WGS) entry which is preliminary data.</text>
</comment>
<evidence type="ECO:0000313" key="3">
    <source>
        <dbReference type="EMBL" id="EFA86470.1"/>
    </source>
</evidence>
<gene>
    <name evidence="3" type="ORF">PPL_00263</name>
</gene>
<dbReference type="AlphaFoldDB" id="D3AVZ7"/>
<protein>
    <submittedName>
        <fullName evidence="3">Uncharacterized protein</fullName>
    </submittedName>
</protein>
<dbReference type="RefSeq" id="XP_020438575.1">
    <property type="nucleotide sequence ID" value="XM_020571301.1"/>
</dbReference>
<evidence type="ECO:0000313" key="4">
    <source>
        <dbReference type="Proteomes" id="UP000001396"/>
    </source>
</evidence>
<name>D3AVZ7_HETP5</name>
<dbReference type="Proteomes" id="UP000001396">
    <property type="component" value="Unassembled WGS sequence"/>
</dbReference>
<proteinExistence type="predicted"/>
<dbReference type="GeneID" id="31355797"/>
<accession>D3AVZ7</accession>